<protein>
    <recommendedName>
        <fullName evidence="3">Butirosin biosynthesis protein H N-terminal domain-containing protein</fullName>
    </recommendedName>
</protein>
<reference evidence="1 2" key="1">
    <citation type="submission" date="2018-05" db="EMBL/GenBank/DDBJ databases">
        <title>Genome sequencing, assembly and analysis of the novel insecticidal bacterium, Chromobacterium phragmitis.</title>
        <authorList>
            <person name="Sparks M.E."/>
            <person name="Blackburn M.B."/>
            <person name="Gundersen-Rindal D.E."/>
        </authorList>
    </citation>
    <scope>NUCLEOTIDE SEQUENCE [LARGE SCALE GENOMIC DNA]</scope>
    <source>
        <strain evidence="1">IIBBL 274-1</strain>
    </source>
</reference>
<organism evidence="1 2">
    <name type="scientific">Chromobacterium phragmitis</name>
    <dbReference type="NCBI Taxonomy" id="2202141"/>
    <lineage>
        <taxon>Bacteria</taxon>
        <taxon>Pseudomonadati</taxon>
        <taxon>Pseudomonadota</taxon>
        <taxon>Betaproteobacteria</taxon>
        <taxon>Neisseriales</taxon>
        <taxon>Chromobacteriaceae</taxon>
        <taxon>Chromobacterium</taxon>
    </lineage>
</organism>
<dbReference type="KEGG" id="chrb:DK843_19265"/>
<proteinExistence type="predicted"/>
<dbReference type="AlphaFoldDB" id="A0A344ULU8"/>
<evidence type="ECO:0000313" key="2">
    <source>
        <dbReference type="Proteomes" id="UP000252038"/>
    </source>
</evidence>
<gene>
    <name evidence="1" type="ORF">DK843_19265</name>
</gene>
<evidence type="ECO:0008006" key="3">
    <source>
        <dbReference type="Google" id="ProtNLM"/>
    </source>
</evidence>
<dbReference type="Proteomes" id="UP000252038">
    <property type="component" value="Chromosome"/>
</dbReference>
<accession>A0A344ULU8</accession>
<name>A0A344ULU8_9NEIS</name>
<evidence type="ECO:0000313" key="1">
    <source>
        <dbReference type="EMBL" id="AXE36246.1"/>
    </source>
</evidence>
<sequence length="271" mass="29718">MPIDGDVDSIDQLASMCAENGGAVVWVNTSRLTHDIFYSQNPAYLHALLVTDVSEDGHFVEIYDPLVVNRERYGCQTWVEAGAFRMALTEKVCTETYNHMGLAHSISATPTSADAVAAADTLSVLRSQASRYFGDDEFHDAVDRYAAASAASFEKDETYRRVAARRLFDHINVLYVIPCLTLLGHSLRQAGIGQAALEHHDELVKHWRALALMALKFEATASPNVKERMANRFKAIAVAERNMWLAIGHASQAGAPASQLSLVGLSAQVRL</sequence>
<dbReference type="EMBL" id="CP029554">
    <property type="protein sequence ID" value="AXE36246.1"/>
    <property type="molecule type" value="Genomic_DNA"/>
</dbReference>